<name>A0ABP8MNW1_9BACT</name>
<accession>A0ABP8MNW1</accession>
<evidence type="ECO:0000313" key="1">
    <source>
        <dbReference type="EMBL" id="GAA4452647.1"/>
    </source>
</evidence>
<organism evidence="1 2">
    <name type="scientific">Novipirellula rosea</name>
    <dbReference type="NCBI Taxonomy" id="1031540"/>
    <lineage>
        <taxon>Bacteria</taxon>
        <taxon>Pseudomonadati</taxon>
        <taxon>Planctomycetota</taxon>
        <taxon>Planctomycetia</taxon>
        <taxon>Pirellulales</taxon>
        <taxon>Pirellulaceae</taxon>
        <taxon>Novipirellula</taxon>
    </lineage>
</organism>
<protein>
    <submittedName>
        <fullName evidence="1">Uncharacterized protein</fullName>
    </submittedName>
</protein>
<sequence length="178" mass="19808">MLFRVFKFLRWRELAADDCTTVLGDDNVNAVATALELVGQNAAVQESLAAVYQRGNLASTFRWNACSDFDGAASAWVDDTPSYFNRRSGAAYRCWLAYGGWLAANRCWLTHGCRLTHRCWFAANRGWFADRFANRGYFAAIVLVLAAEEASLSNAGDKHARYSNSANSNQNSFHQSLS</sequence>
<proteinExistence type="predicted"/>
<comment type="caution">
    <text evidence="1">The sequence shown here is derived from an EMBL/GenBank/DDBJ whole genome shotgun (WGS) entry which is preliminary data.</text>
</comment>
<reference evidence="2" key="1">
    <citation type="journal article" date="2019" name="Int. J. Syst. Evol. Microbiol.">
        <title>The Global Catalogue of Microorganisms (GCM) 10K type strain sequencing project: providing services to taxonomists for standard genome sequencing and annotation.</title>
        <authorList>
            <consortium name="The Broad Institute Genomics Platform"/>
            <consortium name="The Broad Institute Genome Sequencing Center for Infectious Disease"/>
            <person name="Wu L."/>
            <person name="Ma J."/>
        </authorList>
    </citation>
    <scope>NUCLEOTIDE SEQUENCE [LARGE SCALE GENOMIC DNA]</scope>
    <source>
        <strain evidence="2">JCM 17759</strain>
    </source>
</reference>
<gene>
    <name evidence="1" type="ORF">GCM10023156_22340</name>
</gene>
<keyword evidence="2" id="KW-1185">Reference proteome</keyword>
<evidence type="ECO:0000313" key="2">
    <source>
        <dbReference type="Proteomes" id="UP001500840"/>
    </source>
</evidence>
<dbReference type="Proteomes" id="UP001500840">
    <property type="component" value="Unassembled WGS sequence"/>
</dbReference>
<dbReference type="EMBL" id="BAABGA010000029">
    <property type="protein sequence ID" value="GAA4452647.1"/>
    <property type="molecule type" value="Genomic_DNA"/>
</dbReference>